<dbReference type="EMBL" id="JBAWTH010000029">
    <property type="protein sequence ID" value="KAL2285714.1"/>
    <property type="molecule type" value="Genomic_DNA"/>
</dbReference>
<protein>
    <submittedName>
        <fullName evidence="2">Uncharacterized protein</fullName>
    </submittedName>
</protein>
<evidence type="ECO:0000256" key="1">
    <source>
        <dbReference type="SAM" id="MobiDB-lite"/>
    </source>
</evidence>
<reference evidence="2 3" key="1">
    <citation type="submission" date="2024-03" db="EMBL/GenBank/DDBJ databases">
        <title>A high-quality draft genome sequence of Diaporthe vaccinii, a causative agent of upright dieback and viscid rot disease in cranberry plants.</title>
        <authorList>
            <person name="Sarrasin M."/>
            <person name="Lang B.F."/>
            <person name="Burger G."/>
        </authorList>
    </citation>
    <scope>NUCLEOTIDE SEQUENCE [LARGE SCALE GENOMIC DNA]</scope>
    <source>
        <strain evidence="2 3">IS7</strain>
    </source>
</reference>
<keyword evidence="3" id="KW-1185">Reference proteome</keyword>
<sequence>MQSEASEVTLGGKAHVGPGCVCATRHQPSWLDREFSFLLFVANERDRVCRGGGWWRLQESPRLSLAGGPGGKSGAVVRVRKRGKKGPPVPPLPPSRPPIHAPPLHTHARKLHPGSKARAETGNRLDWGWEGCVRAWADGQGRGGTGMRGGRAVWIGWMDQDAVGLFLVPGVTFSRAHLSPSGL</sequence>
<evidence type="ECO:0000313" key="2">
    <source>
        <dbReference type="EMBL" id="KAL2285714.1"/>
    </source>
</evidence>
<feature type="region of interest" description="Disordered" evidence="1">
    <location>
        <begin position="81"/>
        <end position="120"/>
    </location>
</feature>
<name>A0ABR4ETH0_9PEZI</name>
<dbReference type="Proteomes" id="UP001600888">
    <property type="component" value="Unassembled WGS sequence"/>
</dbReference>
<feature type="compositionally biased region" description="Pro residues" evidence="1">
    <location>
        <begin position="87"/>
        <end position="101"/>
    </location>
</feature>
<comment type="caution">
    <text evidence="2">The sequence shown here is derived from an EMBL/GenBank/DDBJ whole genome shotgun (WGS) entry which is preliminary data.</text>
</comment>
<accession>A0ABR4ETH0</accession>
<gene>
    <name evidence="2" type="ORF">FJTKL_07721</name>
</gene>
<proteinExistence type="predicted"/>
<feature type="compositionally biased region" description="Basic residues" evidence="1">
    <location>
        <begin position="106"/>
        <end position="115"/>
    </location>
</feature>
<evidence type="ECO:0000313" key="3">
    <source>
        <dbReference type="Proteomes" id="UP001600888"/>
    </source>
</evidence>
<organism evidence="2 3">
    <name type="scientific">Diaporthe vaccinii</name>
    <dbReference type="NCBI Taxonomy" id="105482"/>
    <lineage>
        <taxon>Eukaryota</taxon>
        <taxon>Fungi</taxon>
        <taxon>Dikarya</taxon>
        <taxon>Ascomycota</taxon>
        <taxon>Pezizomycotina</taxon>
        <taxon>Sordariomycetes</taxon>
        <taxon>Sordariomycetidae</taxon>
        <taxon>Diaporthales</taxon>
        <taxon>Diaporthaceae</taxon>
        <taxon>Diaporthe</taxon>
        <taxon>Diaporthe eres species complex</taxon>
    </lineage>
</organism>